<sequence>MLDPKSLWKTVIDEVDVTIESAPIKAWLKQTEGLSIDDGVFVIGCEHTYTRDFLKKNSEQLLKDVLAKITKRPMDIQWEILPPKGKETAEAPLFDQQTVPVSTPRSGASLYEKISREFDLEQLNRNYTLNRYVVGPSNRVAHAAAQAIIDNPGLAYNPLFLYGGTGVGKTHLLHAIGNGIKEADPSMRVIYFTSEQFLNDFVEYLMKKKEMMAFRKRYRSADCILVDDVQFLGGKEAIQEEFYHTFNHLYQSGKQIILVSDRLPDDIANLADRLVSRFKGGLMVDINAPDFETRYAIIQSKSQELGVQLGSPAIELVADVIKSN</sequence>
<keyword evidence="7" id="KW-0238">DNA-binding</keyword>
<dbReference type="SUPFAM" id="SSF52540">
    <property type="entry name" value="P-loop containing nucleoside triphosphate hydrolases"/>
    <property type="match status" value="1"/>
</dbReference>
<evidence type="ECO:0000256" key="3">
    <source>
        <dbReference type="ARBA" id="ARBA00022705"/>
    </source>
</evidence>
<feature type="domain" description="AAA+ ATPase" evidence="9">
    <location>
        <begin position="155"/>
        <end position="290"/>
    </location>
</feature>
<dbReference type="GO" id="GO:0005886">
    <property type="term" value="C:plasma membrane"/>
    <property type="evidence" value="ECO:0007669"/>
    <property type="project" value="TreeGrafter"/>
</dbReference>
<dbReference type="AlphaFoldDB" id="A0A955LV65"/>
<evidence type="ECO:0000256" key="2">
    <source>
        <dbReference type="ARBA" id="ARBA00022490"/>
    </source>
</evidence>
<protein>
    <submittedName>
        <fullName evidence="10">ATP-binding protein</fullName>
    </submittedName>
</protein>
<dbReference type="InterPro" id="IPR020591">
    <property type="entry name" value="Chromosome_initiator_DnaA-like"/>
</dbReference>
<dbReference type="GO" id="GO:0006270">
    <property type="term" value="P:DNA replication initiation"/>
    <property type="evidence" value="ECO:0007669"/>
    <property type="project" value="TreeGrafter"/>
</dbReference>
<keyword evidence="3 8" id="KW-0235">DNA replication</keyword>
<dbReference type="InterPro" id="IPR038454">
    <property type="entry name" value="DnaA_N_sf"/>
</dbReference>
<dbReference type="PANTHER" id="PTHR30050">
    <property type="entry name" value="CHROMOSOMAL REPLICATION INITIATOR PROTEIN DNAA"/>
    <property type="match status" value="1"/>
</dbReference>
<keyword evidence="2" id="KW-0963">Cytoplasm</keyword>
<comment type="similarity">
    <text evidence="1 8">Belongs to the DnaA family.</text>
</comment>
<dbReference type="InterPro" id="IPR003593">
    <property type="entry name" value="AAA+_ATPase"/>
</dbReference>
<dbReference type="InterPro" id="IPR027417">
    <property type="entry name" value="P-loop_NTPase"/>
</dbReference>
<reference evidence="10" key="1">
    <citation type="submission" date="2020-04" db="EMBL/GenBank/DDBJ databases">
        <authorList>
            <person name="Zhang T."/>
        </authorList>
    </citation>
    <scope>NUCLEOTIDE SEQUENCE</scope>
    <source>
        <strain evidence="10">HKST-UBA02</strain>
    </source>
</reference>
<evidence type="ECO:0000256" key="4">
    <source>
        <dbReference type="ARBA" id="ARBA00022741"/>
    </source>
</evidence>
<name>A0A955LV65_UNCKA</name>
<evidence type="ECO:0000256" key="1">
    <source>
        <dbReference type="ARBA" id="ARBA00006583"/>
    </source>
</evidence>
<comment type="caution">
    <text evidence="10">The sequence shown here is derived from an EMBL/GenBank/DDBJ whole genome shotgun (WGS) entry which is preliminary data.</text>
</comment>
<dbReference type="GO" id="GO:0008289">
    <property type="term" value="F:lipid binding"/>
    <property type="evidence" value="ECO:0007669"/>
    <property type="project" value="UniProtKB-KW"/>
</dbReference>
<keyword evidence="6" id="KW-0446">Lipid-binding</keyword>
<evidence type="ECO:0000256" key="8">
    <source>
        <dbReference type="RuleBase" id="RU004227"/>
    </source>
</evidence>
<reference evidence="10" key="2">
    <citation type="journal article" date="2021" name="Microbiome">
        <title>Successional dynamics and alternative stable states in a saline activated sludge microbial community over 9 years.</title>
        <authorList>
            <person name="Wang Y."/>
            <person name="Ye J."/>
            <person name="Ju F."/>
            <person name="Liu L."/>
            <person name="Boyd J.A."/>
            <person name="Deng Y."/>
            <person name="Parks D.H."/>
            <person name="Jiang X."/>
            <person name="Yin X."/>
            <person name="Woodcroft B.J."/>
            <person name="Tyson G.W."/>
            <person name="Hugenholtz P."/>
            <person name="Polz M.F."/>
            <person name="Zhang T."/>
        </authorList>
    </citation>
    <scope>NUCLEOTIDE SEQUENCE</scope>
    <source>
        <strain evidence="10">HKST-UBA02</strain>
    </source>
</reference>
<keyword evidence="5 10" id="KW-0067">ATP-binding</keyword>
<dbReference type="Gene3D" id="3.40.50.300">
    <property type="entry name" value="P-loop containing nucleotide triphosphate hydrolases"/>
    <property type="match status" value="1"/>
</dbReference>
<accession>A0A955LV65</accession>
<evidence type="ECO:0000259" key="9">
    <source>
        <dbReference type="SMART" id="SM00382"/>
    </source>
</evidence>
<dbReference type="PANTHER" id="PTHR30050:SF2">
    <property type="entry name" value="CHROMOSOMAL REPLICATION INITIATOR PROTEIN DNAA"/>
    <property type="match status" value="1"/>
</dbReference>
<organism evidence="10 11">
    <name type="scientific">candidate division WWE3 bacterium</name>
    <dbReference type="NCBI Taxonomy" id="2053526"/>
    <lineage>
        <taxon>Bacteria</taxon>
        <taxon>Katanobacteria</taxon>
    </lineage>
</organism>
<dbReference type="SMART" id="SM00382">
    <property type="entry name" value="AAA"/>
    <property type="match status" value="1"/>
</dbReference>
<evidence type="ECO:0000313" key="11">
    <source>
        <dbReference type="Proteomes" id="UP000699691"/>
    </source>
</evidence>
<proteinExistence type="inferred from homology"/>
<dbReference type="Pfam" id="PF00308">
    <property type="entry name" value="Bac_DnaA"/>
    <property type="match status" value="1"/>
</dbReference>
<dbReference type="EMBL" id="JAGQKY010000004">
    <property type="protein sequence ID" value="MCA9397232.1"/>
    <property type="molecule type" value="Genomic_DNA"/>
</dbReference>
<dbReference type="GO" id="GO:0003688">
    <property type="term" value="F:DNA replication origin binding"/>
    <property type="evidence" value="ECO:0007669"/>
    <property type="project" value="TreeGrafter"/>
</dbReference>
<dbReference type="InterPro" id="IPR013317">
    <property type="entry name" value="DnaA_dom"/>
</dbReference>
<evidence type="ECO:0000256" key="5">
    <source>
        <dbReference type="ARBA" id="ARBA00022840"/>
    </source>
</evidence>
<dbReference type="FunFam" id="3.40.50.300:FF:000668">
    <property type="entry name" value="Chromosomal replication initiator protein DnaA"/>
    <property type="match status" value="1"/>
</dbReference>
<evidence type="ECO:0000256" key="7">
    <source>
        <dbReference type="ARBA" id="ARBA00023125"/>
    </source>
</evidence>
<dbReference type="CDD" id="cd00009">
    <property type="entry name" value="AAA"/>
    <property type="match status" value="1"/>
</dbReference>
<evidence type="ECO:0000313" key="10">
    <source>
        <dbReference type="EMBL" id="MCA9397232.1"/>
    </source>
</evidence>
<dbReference type="Proteomes" id="UP000699691">
    <property type="component" value="Unassembled WGS sequence"/>
</dbReference>
<dbReference type="PRINTS" id="PR00051">
    <property type="entry name" value="DNAA"/>
</dbReference>
<feature type="non-terminal residue" evidence="10">
    <location>
        <position position="324"/>
    </location>
</feature>
<dbReference type="GO" id="GO:0005524">
    <property type="term" value="F:ATP binding"/>
    <property type="evidence" value="ECO:0007669"/>
    <property type="project" value="UniProtKB-KW"/>
</dbReference>
<gene>
    <name evidence="10" type="ORF">KC573_00225</name>
</gene>
<keyword evidence="4" id="KW-0547">Nucleotide-binding</keyword>
<dbReference type="Gene3D" id="3.30.300.180">
    <property type="match status" value="1"/>
</dbReference>
<evidence type="ECO:0000256" key="6">
    <source>
        <dbReference type="ARBA" id="ARBA00023121"/>
    </source>
</evidence>